<evidence type="ECO:0000259" key="1">
    <source>
        <dbReference type="Pfam" id="PF00485"/>
    </source>
</evidence>
<dbReference type="InterPro" id="IPR027417">
    <property type="entry name" value="P-loop_NTPase"/>
</dbReference>
<feature type="domain" description="Phosphoribulokinase/uridine kinase" evidence="1">
    <location>
        <begin position="27"/>
        <end position="200"/>
    </location>
</feature>
<evidence type="ECO:0000313" key="3">
    <source>
        <dbReference type="Proteomes" id="UP000680132"/>
    </source>
</evidence>
<dbReference type="Pfam" id="PF00485">
    <property type="entry name" value="PRK"/>
    <property type="match status" value="1"/>
</dbReference>
<dbReference type="SUPFAM" id="SSF52540">
    <property type="entry name" value="P-loop containing nucleoside triphosphate hydrolases"/>
    <property type="match status" value="1"/>
</dbReference>
<dbReference type="GO" id="GO:0005524">
    <property type="term" value="F:ATP binding"/>
    <property type="evidence" value="ECO:0007669"/>
    <property type="project" value="InterPro"/>
</dbReference>
<proteinExistence type="predicted"/>
<dbReference type="EMBL" id="JAGFOA010000001">
    <property type="protein sequence ID" value="MBO3662018.1"/>
    <property type="molecule type" value="Genomic_DNA"/>
</dbReference>
<dbReference type="AlphaFoldDB" id="A0A939QNK7"/>
<gene>
    <name evidence="2" type="ORF">J5V96_00675</name>
</gene>
<reference evidence="2" key="1">
    <citation type="submission" date="2021-03" db="EMBL/GenBank/DDBJ databases">
        <title>Microbacterium sp. nov., a novel actinobacterium isolated from cow dung.</title>
        <authorList>
            <person name="Zhang L."/>
        </authorList>
    </citation>
    <scope>NUCLEOTIDE SEQUENCE</scope>
    <source>
        <strain evidence="2">NEAU-LLB</strain>
    </source>
</reference>
<keyword evidence="3" id="KW-1185">Reference proteome</keyword>
<dbReference type="GO" id="GO:0016301">
    <property type="term" value="F:kinase activity"/>
    <property type="evidence" value="ECO:0007669"/>
    <property type="project" value="InterPro"/>
</dbReference>
<dbReference type="InterPro" id="IPR006083">
    <property type="entry name" value="PRK/URK"/>
</dbReference>
<dbReference type="RefSeq" id="WP_208499402.1">
    <property type="nucleotide sequence ID" value="NZ_JAGFOA010000001.1"/>
</dbReference>
<sequence>MTLQRRELLDAVAARLRAQDPGHPLRIGIDGVCGSGKTTFGDELAALLAEGPRPVIRLDSDGFHNERAVRYRQGRDSARGYYEDAYALDSLRLLTLEPLGPDGTRRYAEHLHDLETDRVAPRFADAADDAILVFDATFIQRDELRDHWDEVIYLDAPREHALERGVQRDVARGADADASRELYDARYLAACDIYLEEQDPRTRASILIDHADPSLPLLLR</sequence>
<comment type="caution">
    <text evidence="2">The sequence shown here is derived from an EMBL/GenBank/DDBJ whole genome shotgun (WGS) entry which is preliminary data.</text>
</comment>
<organism evidence="2 3">
    <name type="scientific">Microbacterium stercoris</name>
    <dbReference type="NCBI Taxonomy" id="2820289"/>
    <lineage>
        <taxon>Bacteria</taxon>
        <taxon>Bacillati</taxon>
        <taxon>Actinomycetota</taxon>
        <taxon>Actinomycetes</taxon>
        <taxon>Micrococcales</taxon>
        <taxon>Microbacteriaceae</taxon>
        <taxon>Microbacterium</taxon>
    </lineage>
</organism>
<name>A0A939QNK7_9MICO</name>
<protein>
    <submittedName>
        <fullName evidence="2">AAA family ATPase</fullName>
    </submittedName>
</protein>
<dbReference type="Gene3D" id="3.40.50.300">
    <property type="entry name" value="P-loop containing nucleotide triphosphate hydrolases"/>
    <property type="match status" value="1"/>
</dbReference>
<accession>A0A939QNK7</accession>
<dbReference type="Proteomes" id="UP000680132">
    <property type="component" value="Unassembled WGS sequence"/>
</dbReference>
<evidence type="ECO:0000313" key="2">
    <source>
        <dbReference type="EMBL" id="MBO3662018.1"/>
    </source>
</evidence>